<name>A0AAW1R8U4_9CHLO</name>
<keyword evidence="3" id="KW-1185">Reference proteome</keyword>
<reference evidence="2 3" key="1">
    <citation type="journal article" date="2024" name="Nat. Commun.">
        <title>Phylogenomics reveals the evolutionary origins of lichenization in chlorophyte algae.</title>
        <authorList>
            <person name="Puginier C."/>
            <person name="Libourel C."/>
            <person name="Otte J."/>
            <person name="Skaloud P."/>
            <person name="Haon M."/>
            <person name="Grisel S."/>
            <person name="Petersen M."/>
            <person name="Berrin J.G."/>
            <person name="Delaux P.M."/>
            <person name="Dal Grande F."/>
            <person name="Keller J."/>
        </authorList>
    </citation>
    <scope>NUCLEOTIDE SEQUENCE [LARGE SCALE GENOMIC DNA]</scope>
    <source>
        <strain evidence="2 3">SAG 2043</strain>
    </source>
</reference>
<evidence type="ECO:0000313" key="3">
    <source>
        <dbReference type="Proteomes" id="UP001489004"/>
    </source>
</evidence>
<comment type="caution">
    <text evidence="2">The sequence shown here is derived from an EMBL/GenBank/DDBJ whole genome shotgun (WGS) entry which is preliminary data.</text>
</comment>
<dbReference type="Proteomes" id="UP001489004">
    <property type="component" value="Unassembled WGS sequence"/>
</dbReference>
<dbReference type="AlphaFoldDB" id="A0AAW1R8U4"/>
<sequence>MELLLTPIVTRLLRSFIKSAAGEAGSDLRVSLSGGSVLLHNLELNLEPVVKNLPIGVQRAFARQLKVVIPWTSLATQPIQVILDTVEVVVALTEKQQDDKDSSTGSPTAAAADGADTSDLLGSTGGWMGSFTSMLLRTLFNISVTVNNVVVKYLAPTSVATLTCQSIHAYTAADNWEANLQSPEDWLKKVLEIKNTSLCLDERTPDGQVDVFQQPLLRTPCLSVEALVPIFAVLEKTDSVAESTALLNVTVDLLEAATNARQVAWLRTFVTDLPACWAKKLGEPAQAAPTPAAPPVPAGTAAPVPPKPTSSGGSLGAFSRAWGYLTDEAAYVEAALTDGVKAQSIASAPRPKIAAAVSLKGGTWACIDAAMPLRTPSRTASHNQPHTAQPQQQQQQQRQEQQHESLLDQMRIPLVARDQARRPLSCWNGAGCMQMSTSGLSGWRAWTSA</sequence>
<proteinExistence type="predicted"/>
<dbReference type="PANTHER" id="PTHR12517:SF0">
    <property type="entry name" value="INTERMEMBRANE LIPID TRANSFER PROTEIN VPS13B"/>
    <property type="match status" value="1"/>
</dbReference>
<feature type="compositionally biased region" description="Polar residues" evidence="1">
    <location>
        <begin position="376"/>
        <end position="388"/>
    </location>
</feature>
<feature type="compositionally biased region" description="Low complexity" evidence="1">
    <location>
        <begin position="389"/>
        <end position="399"/>
    </location>
</feature>
<evidence type="ECO:0008006" key="4">
    <source>
        <dbReference type="Google" id="ProtNLM"/>
    </source>
</evidence>
<dbReference type="EMBL" id="JALJOR010000001">
    <property type="protein sequence ID" value="KAK9830052.1"/>
    <property type="molecule type" value="Genomic_DNA"/>
</dbReference>
<gene>
    <name evidence="2" type="ORF">WJX72_009438</name>
</gene>
<feature type="region of interest" description="Disordered" evidence="1">
    <location>
        <begin position="375"/>
        <end position="404"/>
    </location>
</feature>
<feature type="compositionally biased region" description="Pro residues" evidence="1">
    <location>
        <begin position="291"/>
        <end position="308"/>
    </location>
</feature>
<dbReference type="PANTHER" id="PTHR12517">
    <property type="entry name" value="VACUOLAR PROTEIN SORTING-ASSOCIATED PROTEIN 13B"/>
    <property type="match status" value="1"/>
</dbReference>
<accession>A0AAW1R8U4</accession>
<organism evidence="2 3">
    <name type="scientific">[Myrmecia] bisecta</name>
    <dbReference type="NCBI Taxonomy" id="41462"/>
    <lineage>
        <taxon>Eukaryota</taxon>
        <taxon>Viridiplantae</taxon>
        <taxon>Chlorophyta</taxon>
        <taxon>core chlorophytes</taxon>
        <taxon>Trebouxiophyceae</taxon>
        <taxon>Trebouxiales</taxon>
        <taxon>Trebouxiaceae</taxon>
        <taxon>Myrmecia</taxon>
    </lineage>
</organism>
<evidence type="ECO:0000256" key="1">
    <source>
        <dbReference type="SAM" id="MobiDB-lite"/>
    </source>
</evidence>
<evidence type="ECO:0000313" key="2">
    <source>
        <dbReference type="EMBL" id="KAK9830052.1"/>
    </source>
</evidence>
<feature type="region of interest" description="Disordered" evidence="1">
    <location>
        <begin position="286"/>
        <end position="312"/>
    </location>
</feature>
<dbReference type="InterPro" id="IPR039782">
    <property type="entry name" value="VPS13B"/>
</dbReference>
<feature type="region of interest" description="Disordered" evidence="1">
    <location>
        <begin position="96"/>
        <end position="115"/>
    </location>
</feature>
<feature type="compositionally biased region" description="Low complexity" evidence="1">
    <location>
        <begin position="103"/>
        <end position="115"/>
    </location>
</feature>
<protein>
    <recommendedName>
        <fullName evidence="4">Chorein N-terminal domain-containing protein</fullName>
    </recommendedName>
</protein>